<protein>
    <recommendedName>
        <fullName evidence="1">Methylmalonyl-CoA mutase alpha/beta chain catalytic domain-containing protein</fullName>
    </recommendedName>
</protein>
<dbReference type="InterPro" id="IPR006099">
    <property type="entry name" value="MeMalonylCoA_mutase_a/b_cat"/>
</dbReference>
<dbReference type="GO" id="GO:0031419">
    <property type="term" value="F:cobalamin binding"/>
    <property type="evidence" value="ECO:0007669"/>
    <property type="project" value="InterPro"/>
</dbReference>
<feature type="domain" description="Methylmalonyl-CoA mutase alpha/beta chain catalytic" evidence="1">
    <location>
        <begin position="15"/>
        <end position="50"/>
    </location>
</feature>
<reference evidence="2" key="1">
    <citation type="journal article" date="2014" name="Front. Microbiol.">
        <title>High frequency of phylogenetically diverse reductive dehalogenase-homologous genes in deep subseafloor sedimentary metagenomes.</title>
        <authorList>
            <person name="Kawai M."/>
            <person name="Futagami T."/>
            <person name="Toyoda A."/>
            <person name="Takaki Y."/>
            <person name="Nishi S."/>
            <person name="Hori S."/>
            <person name="Arai W."/>
            <person name="Tsubouchi T."/>
            <person name="Morono Y."/>
            <person name="Uchiyama I."/>
            <person name="Ito T."/>
            <person name="Fujiyama A."/>
            <person name="Inagaki F."/>
            <person name="Takami H."/>
        </authorList>
    </citation>
    <scope>NUCLEOTIDE SEQUENCE</scope>
    <source>
        <strain evidence="2">Expedition CK06-06</strain>
    </source>
</reference>
<dbReference type="Pfam" id="PF01642">
    <property type="entry name" value="MM_CoA_mutase"/>
    <property type="match status" value="1"/>
</dbReference>
<evidence type="ECO:0000259" key="1">
    <source>
        <dbReference type="Pfam" id="PF01642"/>
    </source>
</evidence>
<feature type="non-terminal residue" evidence="2">
    <location>
        <position position="50"/>
    </location>
</feature>
<dbReference type="EMBL" id="BART01001018">
    <property type="protein sequence ID" value="GAG60572.1"/>
    <property type="molecule type" value="Genomic_DNA"/>
</dbReference>
<proteinExistence type="predicted"/>
<dbReference type="Gene3D" id="3.20.20.240">
    <property type="entry name" value="Methylmalonyl-CoA mutase"/>
    <property type="match status" value="1"/>
</dbReference>
<sequence>MNIVLERCLYGTLFSISGYHIREAGSTATQEVAFTLADGVAYVDAAIKIG</sequence>
<comment type="caution">
    <text evidence="2">The sequence shown here is derived from an EMBL/GenBank/DDBJ whole genome shotgun (WGS) entry which is preliminary data.</text>
</comment>
<dbReference type="PANTHER" id="PTHR48101">
    <property type="entry name" value="METHYLMALONYL-COA MUTASE, MITOCHONDRIAL-RELATED"/>
    <property type="match status" value="1"/>
</dbReference>
<dbReference type="AlphaFoldDB" id="X0ZRA7"/>
<dbReference type="PANTHER" id="PTHR48101:SF1">
    <property type="entry name" value="METHYLMALONYL-COA MUTASE, LARGE SUBUNIT"/>
    <property type="match status" value="1"/>
</dbReference>
<organism evidence="2">
    <name type="scientific">marine sediment metagenome</name>
    <dbReference type="NCBI Taxonomy" id="412755"/>
    <lineage>
        <taxon>unclassified sequences</taxon>
        <taxon>metagenomes</taxon>
        <taxon>ecological metagenomes</taxon>
    </lineage>
</organism>
<name>X0ZRA7_9ZZZZ</name>
<dbReference type="InterPro" id="IPR016176">
    <property type="entry name" value="Cbl-dep_enz_cat"/>
</dbReference>
<gene>
    <name evidence="2" type="ORF">S01H4_03965</name>
</gene>
<evidence type="ECO:0000313" key="2">
    <source>
        <dbReference type="EMBL" id="GAG60572.1"/>
    </source>
</evidence>
<accession>X0ZRA7</accession>
<dbReference type="GO" id="GO:0016866">
    <property type="term" value="F:intramolecular transferase activity"/>
    <property type="evidence" value="ECO:0007669"/>
    <property type="project" value="InterPro"/>
</dbReference>
<dbReference type="SUPFAM" id="SSF51703">
    <property type="entry name" value="Cobalamin (vitamin B12)-dependent enzymes"/>
    <property type="match status" value="1"/>
</dbReference>